<dbReference type="Pfam" id="PF06971">
    <property type="entry name" value="Put_DNA-bind_N"/>
    <property type="match status" value="1"/>
</dbReference>
<evidence type="ECO:0000259" key="8">
    <source>
        <dbReference type="SMART" id="SM00881"/>
    </source>
</evidence>
<dbReference type="Pfam" id="PF02629">
    <property type="entry name" value="CoA_binding"/>
    <property type="match status" value="1"/>
</dbReference>
<dbReference type="EMBL" id="FOCG01000001">
    <property type="protein sequence ID" value="SEM81545.1"/>
    <property type="molecule type" value="Genomic_DNA"/>
</dbReference>
<dbReference type="PANTHER" id="PTHR35786:SF1">
    <property type="entry name" value="REDOX-SENSING TRANSCRIPTIONAL REPRESSOR REX 1"/>
    <property type="match status" value="1"/>
</dbReference>
<evidence type="ECO:0000256" key="4">
    <source>
        <dbReference type="ARBA" id="ARBA00023027"/>
    </source>
</evidence>
<dbReference type="GO" id="GO:0003700">
    <property type="term" value="F:DNA-binding transcription factor activity"/>
    <property type="evidence" value="ECO:0007669"/>
    <property type="project" value="UniProtKB-UniRule"/>
</dbReference>
<dbReference type="NCBIfam" id="NF003990">
    <property type="entry name" value="PRK05472.1-4"/>
    <property type="match status" value="1"/>
</dbReference>
<proteinExistence type="inferred from homology"/>
<keyword evidence="3 7" id="KW-0805">Transcription regulation</keyword>
<keyword evidence="5 7" id="KW-0238">DNA-binding</keyword>
<feature type="domain" description="CoA-binding" evidence="8">
    <location>
        <begin position="78"/>
        <end position="179"/>
    </location>
</feature>
<reference evidence="9 10" key="1">
    <citation type="submission" date="2016-10" db="EMBL/GenBank/DDBJ databases">
        <authorList>
            <person name="de Groot N.N."/>
        </authorList>
    </citation>
    <scope>NUCLEOTIDE SEQUENCE [LARGE SCALE GENOMIC DNA]</scope>
    <source>
        <strain evidence="9 10">CGMCC 1.5070</strain>
    </source>
</reference>
<dbReference type="RefSeq" id="WP_092753853.1">
    <property type="nucleotide sequence ID" value="NZ_FOCG01000001.1"/>
</dbReference>
<dbReference type="GO" id="GO:0051775">
    <property type="term" value="P:response to redox state"/>
    <property type="evidence" value="ECO:0007669"/>
    <property type="project" value="InterPro"/>
</dbReference>
<dbReference type="PANTHER" id="PTHR35786">
    <property type="entry name" value="REDOX-SENSING TRANSCRIPTIONAL REPRESSOR REX"/>
    <property type="match status" value="1"/>
</dbReference>
<comment type="subunit">
    <text evidence="7">Homodimer.</text>
</comment>
<evidence type="ECO:0000313" key="10">
    <source>
        <dbReference type="Proteomes" id="UP000199158"/>
    </source>
</evidence>
<gene>
    <name evidence="7" type="primary">rex</name>
    <name evidence="9" type="ORF">SAMN05216180_1871</name>
</gene>
<protein>
    <recommendedName>
        <fullName evidence="7">Redox-sensing transcriptional repressor Rex</fullName>
    </recommendedName>
</protein>
<dbReference type="Proteomes" id="UP000199158">
    <property type="component" value="Unassembled WGS sequence"/>
</dbReference>
<comment type="subcellular location">
    <subcellularLocation>
        <location evidence="7">Cytoplasm</location>
    </subcellularLocation>
</comment>
<evidence type="ECO:0000256" key="5">
    <source>
        <dbReference type="ARBA" id="ARBA00023125"/>
    </source>
</evidence>
<accession>A0A1H8BFA7</accession>
<dbReference type="GO" id="GO:0003677">
    <property type="term" value="F:DNA binding"/>
    <property type="evidence" value="ECO:0007669"/>
    <property type="project" value="UniProtKB-UniRule"/>
</dbReference>
<dbReference type="SMART" id="SM00881">
    <property type="entry name" value="CoA_binding"/>
    <property type="match status" value="1"/>
</dbReference>
<dbReference type="Gene3D" id="3.40.50.720">
    <property type="entry name" value="NAD(P)-binding Rossmann-like Domain"/>
    <property type="match status" value="1"/>
</dbReference>
<keyword evidence="10" id="KW-1185">Reference proteome</keyword>
<dbReference type="InterPro" id="IPR036388">
    <property type="entry name" value="WH-like_DNA-bd_sf"/>
</dbReference>
<comment type="function">
    <text evidence="7">Modulates transcription in response to changes in cellular NADH/NAD(+) redox state.</text>
</comment>
<feature type="binding site" evidence="7">
    <location>
        <begin position="89"/>
        <end position="94"/>
    </location>
    <ligand>
        <name>NAD(+)</name>
        <dbReference type="ChEBI" id="CHEBI:57540"/>
    </ligand>
</feature>
<keyword evidence="1 7" id="KW-0963">Cytoplasm</keyword>
<evidence type="ECO:0000313" key="9">
    <source>
        <dbReference type="EMBL" id="SEM81545.1"/>
    </source>
</evidence>
<dbReference type="InterPro" id="IPR036291">
    <property type="entry name" value="NAD(P)-bd_dom_sf"/>
</dbReference>
<keyword evidence="2 7" id="KW-0678">Repressor</keyword>
<dbReference type="InterPro" id="IPR036390">
    <property type="entry name" value="WH_DNA-bd_sf"/>
</dbReference>
<name>A0A1H8BFA7_9FIRM</name>
<dbReference type="GO" id="GO:0045892">
    <property type="term" value="P:negative regulation of DNA-templated transcription"/>
    <property type="evidence" value="ECO:0007669"/>
    <property type="project" value="InterPro"/>
</dbReference>
<dbReference type="OrthoDB" id="9784760at2"/>
<keyword evidence="6 7" id="KW-0804">Transcription</keyword>
<dbReference type="InterPro" id="IPR022876">
    <property type="entry name" value="Tscrpt_rep_Rex"/>
</dbReference>
<sequence length="221" mass="24741">MSKQVSISVIRRLPRYYRFLGELLKNGIHRISSRELSSRMGLTASQIRQDLNCFGGFGQQGYGYNVEALYGEIGHILGLDQNYKTILIGVGNLGRAVANHMTFDGRGYELIGLFDSNEKVVGDVVRDIAVMDMDEMEDFCIKNKPDVAILCTPREAAQRIADKLVELGVRGFWNYSHYDINMNHPHVAVENVHLGDSLMTLCYKVKDLDSPDGPAEGNKNI</sequence>
<comment type="similarity">
    <text evidence="7">Belongs to the transcriptional regulatory Rex family.</text>
</comment>
<dbReference type="STRING" id="474960.SAMN05216180_1871"/>
<dbReference type="Gene3D" id="1.10.10.10">
    <property type="entry name" value="Winged helix-like DNA-binding domain superfamily/Winged helix DNA-binding domain"/>
    <property type="match status" value="1"/>
</dbReference>
<dbReference type="AlphaFoldDB" id="A0A1H8BFA7"/>
<dbReference type="GO" id="GO:0005737">
    <property type="term" value="C:cytoplasm"/>
    <property type="evidence" value="ECO:0007669"/>
    <property type="project" value="UniProtKB-SubCell"/>
</dbReference>
<evidence type="ECO:0000256" key="2">
    <source>
        <dbReference type="ARBA" id="ARBA00022491"/>
    </source>
</evidence>
<evidence type="ECO:0000256" key="7">
    <source>
        <dbReference type="HAMAP-Rule" id="MF_01131"/>
    </source>
</evidence>
<evidence type="ECO:0000256" key="1">
    <source>
        <dbReference type="ARBA" id="ARBA00022490"/>
    </source>
</evidence>
<organism evidence="9 10">
    <name type="scientific">Hydrogenoanaerobacterium saccharovorans</name>
    <dbReference type="NCBI Taxonomy" id="474960"/>
    <lineage>
        <taxon>Bacteria</taxon>
        <taxon>Bacillati</taxon>
        <taxon>Bacillota</taxon>
        <taxon>Clostridia</taxon>
        <taxon>Eubacteriales</taxon>
        <taxon>Oscillospiraceae</taxon>
        <taxon>Hydrogenoanaerobacterium</taxon>
    </lineage>
</organism>
<dbReference type="InterPro" id="IPR009718">
    <property type="entry name" value="Rex_DNA-bd_C_dom"/>
</dbReference>
<dbReference type="SUPFAM" id="SSF46785">
    <property type="entry name" value="Winged helix' DNA-binding domain"/>
    <property type="match status" value="1"/>
</dbReference>
<dbReference type="NCBIfam" id="NF003995">
    <property type="entry name" value="PRK05472.2-4"/>
    <property type="match status" value="1"/>
</dbReference>
<feature type="DNA-binding region" description="H-T-H motif" evidence="7">
    <location>
        <begin position="15"/>
        <end position="54"/>
    </location>
</feature>
<dbReference type="NCBIfam" id="NF003996">
    <property type="entry name" value="PRK05472.2-5"/>
    <property type="match status" value="1"/>
</dbReference>
<evidence type="ECO:0000256" key="6">
    <source>
        <dbReference type="ARBA" id="ARBA00023163"/>
    </source>
</evidence>
<dbReference type="HAMAP" id="MF_01131">
    <property type="entry name" value="Rex"/>
    <property type="match status" value="1"/>
</dbReference>
<dbReference type="InterPro" id="IPR003781">
    <property type="entry name" value="CoA-bd"/>
</dbReference>
<dbReference type="SUPFAM" id="SSF51735">
    <property type="entry name" value="NAD(P)-binding Rossmann-fold domains"/>
    <property type="match status" value="1"/>
</dbReference>
<keyword evidence="4 7" id="KW-0520">NAD</keyword>
<evidence type="ECO:0000256" key="3">
    <source>
        <dbReference type="ARBA" id="ARBA00023015"/>
    </source>
</evidence>
<dbReference type="NCBIfam" id="NF003994">
    <property type="entry name" value="PRK05472.2-3"/>
    <property type="match status" value="1"/>
</dbReference>